<protein>
    <submittedName>
        <fullName evidence="5">Putative FtsK/SpoIIE family protein</fullName>
    </submittedName>
</protein>
<dbReference type="PANTHER" id="PTHR22683:SF1">
    <property type="entry name" value="TYPE VII SECRETION SYSTEM PROTEIN ESSC"/>
    <property type="match status" value="1"/>
</dbReference>
<dbReference type="InterPro" id="IPR050206">
    <property type="entry name" value="FtsK/SpoIIIE/SftA"/>
</dbReference>
<feature type="binding site" evidence="3">
    <location>
        <begin position="844"/>
        <end position="851"/>
    </location>
    <ligand>
        <name>ATP</name>
        <dbReference type="ChEBI" id="CHEBI:30616"/>
    </ligand>
</feature>
<feature type="binding site" evidence="3">
    <location>
        <begin position="139"/>
        <end position="146"/>
    </location>
    <ligand>
        <name>ATP</name>
        <dbReference type="ChEBI" id="CHEBI:30616"/>
    </ligand>
</feature>
<dbReference type="Pfam" id="PF01580">
    <property type="entry name" value="FtsK_SpoIIIE"/>
    <property type="match status" value="3"/>
</dbReference>
<evidence type="ECO:0000313" key="6">
    <source>
        <dbReference type="Proteomes" id="UP000198286"/>
    </source>
</evidence>
<dbReference type="GO" id="GO:0003677">
    <property type="term" value="F:DNA binding"/>
    <property type="evidence" value="ECO:0007669"/>
    <property type="project" value="InterPro"/>
</dbReference>
<gene>
    <name evidence="5" type="ORF">MYCOZU2_06030</name>
</gene>
<keyword evidence="1 3" id="KW-0547">Nucleotide-binding</keyword>
<dbReference type="EMBL" id="CP015269">
    <property type="protein sequence ID" value="ASL18375.1"/>
    <property type="molecule type" value="Genomic_DNA"/>
</dbReference>
<feature type="domain" description="FtsK" evidence="4">
    <location>
        <begin position="489"/>
        <end position="695"/>
    </location>
</feature>
<evidence type="ECO:0000256" key="3">
    <source>
        <dbReference type="PROSITE-ProRule" id="PRU00289"/>
    </source>
</evidence>
<dbReference type="AlphaFoldDB" id="A0A7U5MRK3"/>
<dbReference type="Gene3D" id="3.40.50.300">
    <property type="entry name" value="P-loop containing nucleotide triphosphate hydrolases"/>
    <property type="match status" value="3"/>
</dbReference>
<proteinExistence type="predicted"/>
<organism evidence="5 6">
    <name type="scientific">Mycobacterium intracellulare subsp. chimaera</name>
    <dbReference type="NCBI Taxonomy" id="222805"/>
    <lineage>
        <taxon>Bacteria</taxon>
        <taxon>Bacillati</taxon>
        <taxon>Actinomycetota</taxon>
        <taxon>Actinomycetes</taxon>
        <taxon>Mycobacteriales</taxon>
        <taxon>Mycobacteriaceae</taxon>
        <taxon>Mycobacterium</taxon>
        <taxon>Mycobacterium avium complex (MAC)</taxon>
    </lineage>
</organism>
<dbReference type="GO" id="GO:0005524">
    <property type="term" value="F:ATP binding"/>
    <property type="evidence" value="ECO:0007669"/>
    <property type="project" value="UniProtKB-UniRule"/>
</dbReference>
<dbReference type="InterPro" id="IPR002543">
    <property type="entry name" value="FtsK_dom"/>
</dbReference>
<accession>A0A7U5MRK3</accession>
<evidence type="ECO:0000259" key="4">
    <source>
        <dbReference type="PROSITE" id="PS50901"/>
    </source>
</evidence>
<keyword evidence="2 3" id="KW-0067">ATP-binding</keyword>
<keyword evidence="5" id="KW-0614">Plasmid</keyword>
<dbReference type="PROSITE" id="PS50901">
    <property type="entry name" value="FTSK"/>
    <property type="match status" value="3"/>
</dbReference>
<evidence type="ECO:0000256" key="2">
    <source>
        <dbReference type="ARBA" id="ARBA00022840"/>
    </source>
</evidence>
<feature type="domain" description="FtsK" evidence="4">
    <location>
        <begin position="120"/>
        <end position="322"/>
    </location>
</feature>
<evidence type="ECO:0000256" key="1">
    <source>
        <dbReference type="ARBA" id="ARBA00022741"/>
    </source>
</evidence>
<sequence length="1062" mass="117117">MSSVLESDKTRYLVVDKQGILTAPPQSEVARVDSMSRPAAEAFARRMARYREANPGEITADTDATSVNNRDLRLTELLGIPDLDTYDREELWTTRRWNPGLDVPLGTLYKDGIPTGTPFIKNIATGDTGGEGPHWPLQGQTGSGKSMFLEDLVISLAAWHPPEKLNFMIIDFKGEASFLGFRRLPHVTGIVNDTGDPEILDRLAATILGEIERRKRFMAAEQARLGIGLPDVGKYLYFRENGYDLEPLPILIVLIDEAFIFYDQYKSEFSKVFTHIAKQGRSVGVWLMLASQELGFLQGQQAVWSEMNFTASLAVRSDTLSRVVLGGRDDAWEENIAKRTKNYTKGGHLFLKFAGSDPVHVRAANNLLEYKKTRTATAHADVATAELVAYTLANNFDDRPDRADGAATAPNDVARADDGRIRTENSEIEVLLKKLSMPVETQLHNLWTPPLRKTVTFAQLSSYAALQPAAGPHDLTIPIGIVDHPWDHTQSVLSEDFTTNAGSVVVAGTAKSGRSTALTTMIIASSFRFAPHMVSWLLLDQGGDLGIVRGLPNVAGYARQGNSEMRDRILSEIQRIITLRSRLFALHDLNSIREYFHWRDSNPQPADPYGYLFVAIDGWLSLKAQLNNEDMAAAGAAVGWLNALGSMIEAGPNNGVHFVITTDNSAYDLPAVAQKSVSPIYLRGAENMSDAGPTAKQILKNYPVNQPGLTIERATLNGKDKYEVLRARIAVPIPQDIPEPTVDQIEVMTATDHSAAIKELCEGINAAAQPDQRIPVLRPLPTDLSFAQIWKPWCATQHTRPRLPGRPQRNVQLPLGLNSVDMTTIGIPWSPDPQDTSPHTLILGRPQSGRTTTLTTLITGILGSFAPQDAKIVILDERGALNRQRRLLAKEHYLAAHADRERTDKVLTEVLAEMHRRIGTNPDLQPTEEEQQTYFTGPELYLIVDNIDFYKNNQGSSPHAARFLSEIIRIRQRVGVHVLASTTHENFVSDSQRSPDNFPLAALEESRAHIISLAAANRIVIRDGIRSASFLVPGRANLISDRVEAAANGKPPIIQIASPTTT</sequence>
<geneLocation type="plasmid" evidence="5 6">
    <name>unnamed 2</name>
</geneLocation>
<feature type="binding site" evidence="3">
    <location>
        <begin position="508"/>
        <end position="515"/>
    </location>
    <ligand>
        <name>ATP</name>
        <dbReference type="ChEBI" id="CHEBI:30616"/>
    </ligand>
</feature>
<dbReference type="InterPro" id="IPR027417">
    <property type="entry name" value="P-loop_NTPase"/>
</dbReference>
<dbReference type="PANTHER" id="PTHR22683">
    <property type="entry name" value="SPORULATION PROTEIN RELATED"/>
    <property type="match status" value="1"/>
</dbReference>
<evidence type="ECO:0000313" key="5">
    <source>
        <dbReference type="EMBL" id="ASL18375.1"/>
    </source>
</evidence>
<dbReference type="Proteomes" id="UP000198286">
    <property type="component" value="Plasmid unnamed 2"/>
</dbReference>
<dbReference type="SUPFAM" id="SSF52540">
    <property type="entry name" value="P-loop containing nucleoside triphosphate hydrolases"/>
    <property type="match status" value="2"/>
</dbReference>
<name>A0A7U5MRK3_MYCIT</name>
<feature type="domain" description="FtsK" evidence="4">
    <location>
        <begin position="822"/>
        <end position="1022"/>
    </location>
</feature>
<reference evidence="5 6" key="1">
    <citation type="journal article" date="2017" name="Lancet Infect. Dis.">
        <title>Global outbreak of severe Mycobacterium chimaera disease after cardiac surgery: a molecular epidemiological study.</title>
        <authorList>
            <person name="van Ingen J."/>
            <person name="Kohl T."/>
            <person name="Kranzer K."/>
            <person name="Hasse B."/>
            <person name="Keller P."/>
            <person name="Szafranska A."/>
            <person name="Hillemann D."/>
            <person name="Chand M."/>
            <person name="Schreiber P."/>
            <person name="Sommerstein R."/>
            <person name="Berger C."/>
            <person name="Genoni M."/>
            <person name="Ruegg C."/>
            <person name="Troillet N."/>
            <person name="Widmer A.F."/>
            <person name="Becker S.L."/>
            <person name="Herrmann M."/>
            <person name="Eckmanns T."/>
            <person name="Haller S."/>
            <person name="Hoeller C."/>
            <person name="Debast S.B."/>
            <person name="Wolfhagen M.J."/>
            <person name="Hopman J."/>
            <person name="Kluytmans J."/>
            <person name="Langelaar M."/>
            <person name="Notermans D.W."/>
            <person name="ten Oever J."/>
            <person name="van den Barselaar P."/>
            <person name="Vonk A.B.A."/>
            <person name="Vos M.C."/>
            <person name="Ahmed N."/>
            <person name="Brown T."/>
            <person name="Crook D."/>
            <person name="Lamagni T."/>
            <person name="Phin N."/>
            <person name="Smith E.G."/>
            <person name="Zambon M."/>
            <person name="Serr A."/>
            <person name="Goetting T."/>
            <person name="Ebner W."/>
            <person name="Thuermer A."/>
            <person name="Utpatel C."/>
            <person name="Sproer C."/>
            <person name="Bunk B."/>
            <person name="Nubel U."/>
            <person name="Bloemberg G."/>
            <person name="Bottger E."/>
            <person name="Niemann S."/>
            <person name="Wagner D."/>
            <person name="Sax H."/>
        </authorList>
    </citation>
    <scope>NUCLEOTIDE SEQUENCE [LARGE SCALE GENOMIC DNA]</scope>
    <source>
        <strain evidence="5 6">ZUERICH-2</strain>
        <plasmid evidence="5 6">unnamed 2</plasmid>
    </source>
</reference>